<dbReference type="SUPFAM" id="SSF53187">
    <property type="entry name" value="Zn-dependent exopeptidases"/>
    <property type="match status" value="1"/>
</dbReference>
<dbReference type="Pfam" id="PF04389">
    <property type="entry name" value="Peptidase_M28"/>
    <property type="match status" value="1"/>
</dbReference>
<dbReference type="GO" id="GO:0016813">
    <property type="term" value="F:hydrolase activity, acting on carbon-nitrogen (but not peptide) bonds, in linear amidines"/>
    <property type="evidence" value="ECO:0007669"/>
    <property type="project" value="InterPro"/>
</dbReference>
<evidence type="ECO:0000313" key="3">
    <source>
        <dbReference type="EMBL" id="MBB5405754.1"/>
    </source>
</evidence>
<keyword evidence="1 3" id="KW-0378">Hydrolase</keyword>
<dbReference type="EC" id="3.5.1.87" evidence="3"/>
<dbReference type="Proteomes" id="UP000592820">
    <property type="component" value="Unassembled WGS sequence"/>
</dbReference>
<evidence type="ECO:0000259" key="2">
    <source>
        <dbReference type="Pfam" id="PF04389"/>
    </source>
</evidence>
<dbReference type="AlphaFoldDB" id="A0A7W8LEW5"/>
<dbReference type="InterPro" id="IPR007484">
    <property type="entry name" value="Peptidase_M28"/>
</dbReference>
<organism evidence="3 4">
    <name type="scientific">Paraburkholderia youngii</name>
    <dbReference type="NCBI Taxonomy" id="2782701"/>
    <lineage>
        <taxon>Bacteria</taxon>
        <taxon>Pseudomonadati</taxon>
        <taxon>Pseudomonadota</taxon>
        <taxon>Betaproteobacteria</taxon>
        <taxon>Burkholderiales</taxon>
        <taxon>Burkholderiaceae</taxon>
        <taxon>Paraburkholderia</taxon>
    </lineage>
</organism>
<gene>
    <name evidence="3" type="ORF">HDG41_007850</name>
</gene>
<dbReference type="EMBL" id="JACHDE010000041">
    <property type="protein sequence ID" value="MBB5405754.1"/>
    <property type="molecule type" value="Genomic_DNA"/>
</dbReference>
<sequence>MGLDVRVDHLGNIFRTLHSESDDGSQRPLITGFHIDPVENAGTLDGCYGVLAWLTVARAFRQAGIKPQRSIIIGASTSEEGIRYQPDMMDSLVFAGGLSIEGALDTVGIDGTRLGDELKRIGYAR</sequence>
<dbReference type="InterPro" id="IPR010158">
    <property type="entry name" value="Amidase_Cbmase"/>
</dbReference>
<dbReference type="Gene3D" id="3.40.630.10">
    <property type="entry name" value="Zn peptidases"/>
    <property type="match status" value="1"/>
</dbReference>
<evidence type="ECO:0000313" key="4">
    <source>
        <dbReference type="Proteomes" id="UP000592820"/>
    </source>
</evidence>
<protein>
    <submittedName>
        <fullName evidence="3">N-carbamoyl-L-amino-acid hydrolase</fullName>
        <ecNumber evidence="3">3.5.1.87</ecNumber>
    </submittedName>
</protein>
<name>A0A7W8LEW5_9BURK</name>
<dbReference type="GO" id="GO:0050538">
    <property type="term" value="F:N-carbamoyl-L-amino-acid hydrolase activity"/>
    <property type="evidence" value="ECO:0007669"/>
    <property type="project" value="UniProtKB-EC"/>
</dbReference>
<accession>A0A7W8LEW5</accession>
<dbReference type="PANTHER" id="PTHR32494">
    <property type="entry name" value="ALLANTOATE DEIMINASE-RELATED"/>
    <property type="match status" value="1"/>
</dbReference>
<feature type="domain" description="Peptidase M28" evidence="2">
    <location>
        <begin position="20"/>
        <end position="81"/>
    </location>
</feature>
<proteinExistence type="predicted"/>
<dbReference type="PANTHER" id="PTHR32494:SF5">
    <property type="entry name" value="ALLANTOATE AMIDOHYDROLASE"/>
    <property type="match status" value="1"/>
</dbReference>
<reference evidence="3 4" key="1">
    <citation type="submission" date="2020-08" db="EMBL/GenBank/DDBJ databases">
        <title>Genomic Encyclopedia of Type Strains, Phase IV (KMG-V): Genome sequencing to study the core and pangenomes of soil and plant-associated prokaryotes.</title>
        <authorList>
            <person name="Whitman W."/>
        </authorList>
    </citation>
    <scope>NUCLEOTIDE SEQUENCE [LARGE SCALE GENOMIC DNA]</scope>
    <source>
        <strain evidence="3 4">JPY162</strain>
    </source>
</reference>
<comment type="caution">
    <text evidence="3">The sequence shown here is derived from an EMBL/GenBank/DDBJ whole genome shotgun (WGS) entry which is preliminary data.</text>
</comment>
<evidence type="ECO:0000256" key="1">
    <source>
        <dbReference type="ARBA" id="ARBA00022801"/>
    </source>
</evidence>